<dbReference type="Proteomes" id="UP000094067">
    <property type="component" value="Unassembled WGS sequence"/>
</dbReference>
<evidence type="ECO:0000313" key="3">
    <source>
        <dbReference type="Proteomes" id="UP000094067"/>
    </source>
</evidence>
<dbReference type="InterPro" id="IPR046348">
    <property type="entry name" value="SIS_dom_sf"/>
</dbReference>
<dbReference type="SUPFAM" id="SSF53697">
    <property type="entry name" value="SIS domain"/>
    <property type="match status" value="1"/>
</dbReference>
<feature type="domain" description="SIS" evidence="1">
    <location>
        <begin position="34"/>
        <end position="221"/>
    </location>
</feature>
<sequence>MNSKSFDYLTHVTEILERVKNTQWESMDACAQKMADAIADKHSVFAFGASHAGILAQELFYRTGGLAVLNAILPSEFMLNTRPVTQTSSMEKLDGYPSVILKHTPIHEGDVLLLHSVSGRNTAAIEMALEARKMGVTTVAITNMEYTSGVTSRHKSGKKLHEVCDFVIDNCGDFEDSSMLLPGMKQKIGPTSSAVGCTIVNMIVIRTVEHLMEKGIEPPIFHSANVDGGEEFNNVLFEKYKDQIHYM</sequence>
<dbReference type="InterPro" id="IPR001347">
    <property type="entry name" value="SIS_dom"/>
</dbReference>
<gene>
    <name evidence="2" type="ORF">BEI61_00223</name>
</gene>
<dbReference type="CDD" id="cd05013">
    <property type="entry name" value="SIS_RpiR"/>
    <property type="match status" value="1"/>
</dbReference>
<dbReference type="PANTHER" id="PTHR30390:SF7">
    <property type="entry name" value="PHOSPHOHEPTOSE ISOMERASE"/>
    <property type="match status" value="1"/>
</dbReference>
<accession>A0A1E3AIP3</accession>
<evidence type="ECO:0000313" key="2">
    <source>
        <dbReference type="EMBL" id="ODM08594.1"/>
    </source>
</evidence>
<dbReference type="AlphaFoldDB" id="A0A1E3AIP3"/>
<comment type="caution">
    <text evidence="2">The sequence shown here is derived from an EMBL/GenBank/DDBJ whole genome shotgun (WGS) entry which is preliminary data.</text>
</comment>
<evidence type="ECO:0000259" key="1">
    <source>
        <dbReference type="PROSITE" id="PS51464"/>
    </source>
</evidence>
<dbReference type="GO" id="GO:1901135">
    <property type="term" value="P:carbohydrate derivative metabolic process"/>
    <property type="evidence" value="ECO:0007669"/>
    <property type="project" value="InterPro"/>
</dbReference>
<dbReference type="Gene3D" id="3.40.50.10490">
    <property type="entry name" value="Glucose-6-phosphate isomerase like protein, domain 1"/>
    <property type="match status" value="1"/>
</dbReference>
<dbReference type="RefSeq" id="WP_069150946.1">
    <property type="nucleotide sequence ID" value="NZ_MCGH01000001.1"/>
</dbReference>
<dbReference type="PANTHER" id="PTHR30390">
    <property type="entry name" value="SEDOHEPTULOSE 7-PHOSPHATE ISOMERASE / DNAA INITIATOR-ASSOCIATING FACTOR FOR REPLICATION INITIATION"/>
    <property type="match status" value="1"/>
</dbReference>
<dbReference type="InterPro" id="IPR035472">
    <property type="entry name" value="RpiR-like_SIS"/>
</dbReference>
<name>A0A1E3AIP3_9FIRM</name>
<proteinExistence type="predicted"/>
<dbReference type="NCBIfam" id="NF002805">
    <property type="entry name" value="PRK02947.1"/>
    <property type="match status" value="1"/>
</dbReference>
<organism evidence="2 3">
    <name type="scientific">Eisenbergiella tayi</name>
    <dbReference type="NCBI Taxonomy" id="1432052"/>
    <lineage>
        <taxon>Bacteria</taxon>
        <taxon>Bacillati</taxon>
        <taxon>Bacillota</taxon>
        <taxon>Clostridia</taxon>
        <taxon>Lachnospirales</taxon>
        <taxon>Lachnospiraceae</taxon>
        <taxon>Eisenbergiella</taxon>
    </lineage>
</organism>
<protein>
    <recommendedName>
        <fullName evidence="1">SIS domain-containing protein</fullName>
    </recommendedName>
</protein>
<dbReference type="Pfam" id="PF13580">
    <property type="entry name" value="SIS_2"/>
    <property type="match status" value="1"/>
</dbReference>
<dbReference type="PROSITE" id="PS51464">
    <property type="entry name" value="SIS"/>
    <property type="match status" value="1"/>
</dbReference>
<dbReference type="InterPro" id="IPR050099">
    <property type="entry name" value="SIS_GmhA/DiaA_subfam"/>
</dbReference>
<dbReference type="EMBL" id="MCGH01000001">
    <property type="protein sequence ID" value="ODM08594.1"/>
    <property type="molecule type" value="Genomic_DNA"/>
</dbReference>
<dbReference type="GO" id="GO:0097367">
    <property type="term" value="F:carbohydrate derivative binding"/>
    <property type="evidence" value="ECO:0007669"/>
    <property type="project" value="InterPro"/>
</dbReference>
<dbReference type="PATRIC" id="fig|1432052.4.peg.245"/>
<reference evidence="2 3" key="1">
    <citation type="submission" date="2016-07" db="EMBL/GenBank/DDBJ databases">
        <title>Characterization of isolates of Eisenbergiella tayi derived from blood cultures, using whole genome sequencing.</title>
        <authorList>
            <person name="Burdz T."/>
            <person name="Wiebe D."/>
            <person name="Huynh C."/>
            <person name="Bernard K."/>
        </authorList>
    </citation>
    <scope>NUCLEOTIDE SEQUENCE [LARGE SCALE GENOMIC DNA]</scope>
    <source>
        <strain evidence="2 3">NML 110608</strain>
    </source>
</reference>